<sequence length="135" mass="15644">MSNNGYLHHEHHLYLDNFYSRPGLFEALKELGTGACGTVRLSRRGLPEEIKTARLQLKKDDDPVYYRKSDVLVCSWHDTTRVNFFSTTDNNDYTQKQIRSKQSETGFRDVKKPKCGLQLQGGVNLFDQKCTSYLY</sequence>
<proteinExistence type="predicted"/>
<gene>
    <name evidence="3" type="primary">LOC106473469</name>
</gene>
<evidence type="ECO:0000313" key="3">
    <source>
        <dbReference type="RefSeq" id="XP_013789601.1"/>
    </source>
</evidence>
<dbReference type="PANTHER" id="PTHR46599">
    <property type="entry name" value="PIGGYBAC TRANSPOSABLE ELEMENT-DERIVED PROTEIN 4"/>
    <property type="match status" value="1"/>
</dbReference>
<keyword evidence="2" id="KW-1185">Reference proteome</keyword>
<dbReference type="PANTHER" id="PTHR46599:SF3">
    <property type="entry name" value="PIGGYBAC TRANSPOSABLE ELEMENT-DERIVED PROTEIN 4"/>
    <property type="match status" value="1"/>
</dbReference>
<protein>
    <submittedName>
        <fullName evidence="3">Uncharacterized protein LOC106473469</fullName>
    </submittedName>
</protein>
<dbReference type="RefSeq" id="XP_013789601.1">
    <property type="nucleotide sequence ID" value="XM_013934147.1"/>
</dbReference>
<dbReference type="Pfam" id="PF13843">
    <property type="entry name" value="DDE_Tnp_1_7"/>
    <property type="match status" value="1"/>
</dbReference>
<dbReference type="GeneID" id="106473469"/>
<name>A0ABM1BVQ6_LIMPO</name>
<feature type="domain" description="PiggyBac transposable element-derived protein" evidence="1">
    <location>
        <begin position="6"/>
        <end position="118"/>
    </location>
</feature>
<dbReference type="Proteomes" id="UP000694941">
    <property type="component" value="Unplaced"/>
</dbReference>
<organism evidence="2 3">
    <name type="scientific">Limulus polyphemus</name>
    <name type="common">Atlantic horseshoe crab</name>
    <dbReference type="NCBI Taxonomy" id="6850"/>
    <lineage>
        <taxon>Eukaryota</taxon>
        <taxon>Metazoa</taxon>
        <taxon>Ecdysozoa</taxon>
        <taxon>Arthropoda</taxon>
        <taxon>Chelicerata</taxon>
        <taxon>Merostomata</taxon>
        <taxon>Xiphosura</taxon>
        <taxon>Limulidae</taxon>
        <taxon>Limulus</taxon>
    </lineage>
</organism>
<reference evidence="3" key="1">
    <citation type="submission" date="2025-08" db="UniProtKB">
        <authorList>
            <consortium name="RefSeq"/>
        </authorList>
    </citation>
    <scope>IDENTIFICATION</scope>
    <source>
        <tissue evidence="3">Muscle</tissue>
    </source>
</reference>
<accession>A0ABM1BVQ6</accession>
<dbReference type="InterPro" id="IPR029526">
    <property type="entry name" value="PGBD"/>
</dbReference>
<evidence type="ECO:0000313" key="2">
    <source>
        <dbReference type="Proteomes" id="UP000694941"/>
    </source>
</evidence>
<evidence type="ECO:0000259" key="1">
    <source>
        <dbReference type="Pfam" id="PF13843"/>
    </source>
</evidence>